<name>A0AAD7WZH6_9TELE</name>
<dbReference type="InterPro" id="IPR027417">
    <property type="entry name" value="P-loop_NTPase"/>
</dbReference>
<comment type="subcellular location">
    <subcellularLocation>
        <location evidence="1 8">Endoplasmic reticulum lumen</location>
    </subcellularLocation>
</comment>
<evidence type="ECO:0000256" key="3">
    <source>
        <dbReference type="ARBA" id="ARBA00022729"/>
    </source>
</evidence>
<dbReference type="Pfam" id="PF06309">
    <property type="entry name" value="Torsin"/>
    <property type="match status" value="1"/>
</dbReference>
<feature type="domain" description="Torsin-1A C-terminal" evidence="11">
    <location>
        <begin position="264"/>
        <end position="316"/>
    </location>
</feature>
<evidence type="ECO:0000313" key="13">
    <source>
        <dbReference type="Proteomes" id="UP001221898"/>
    </source>
</evidence>
<evidence type="ECO:0000256" key="9">
    <source>
        <dbReference type="PIRSR" id="PIRSR038079-1"/>
    </source>
</evidence>
<dbReference type="EMBL" id="JAINUG010000009">
    <property type="protein sequence ID" value="KAJ8415466.1"/>
    <property type="molecule type" value="Genomic_DNA"/>
</dbReference>
<evidence type="ECO:0000313" key="12">
    <source>
        <dbReference type="EMBL" id="KAJ8415466.1"/>
    </source>
</evidence>
<evidence type="ECO:0000256" key="7">
    <source>
        <dbReference type="ARBA" id="ARBA00023180"/>
    </source>
</evidence>
<dbReference type="FunFam" id="3.40.50.300:FF:002276">
    <property type="entry name" value="Torsin, putative"/>
    <property type="match status" value="1"/>
</dbReference>
<dbReference type="Proteomes" id="UP001221898">
    <property type="component" value="Unassembled WGS sequence"/>
</dbReference>
<dbReference type="GO" id="GO:0005524">
    <property type="term" value="F:ATP binding"/>
    <property type="evidence" value="ECO:0007669"/>
    <property type="project" value="UniProtKB-KW"/>
</dbReference>
<organism evidence="12 13">
    <name type="scientific">Aldrovandia affinis</name>
    <dbReference type="NCBI Taxonomy" id="143900"/>
    <lineage>
        <taxon>Eukaryota</taxon>
        <taxon>Metazoa</taxon>
        <taxon>Chordata</taxon>
        <taxon>Craniata</taxon>
        <taxon>Vertebrata</taxon>
        <taxon>Euteleostomi</taxon>
        <taxon>Actinopterygii</taxon>
        <taxon>Neopterygii</taxon>
        <taxon>Teleostei</taxon>
        <taxon>Notacanthiformes</taxon>
        <taxon>Halosauridae</taxon>
        <taxon>Aldrovandia</taxon>
    </lineage>
</organism>
<evidence type="ECO:0000256" key="10">
    <source>
        <dbReference type="SAM" id="SignalP"/>
    </source>
</evidence>
<comment type="caution">
    <text evidence="12">The sequence shown here is derived from an EMBL/GenBank/DDBJ whole genome shotgun (WGS) entry which is preliminary data.</text>
</comment>
<proteinExistence type="inferred from homology"/>
<evidence type="ECO:0000256" key="1">
    <source>
        <dbReference type="ARBA" id="ARBA00004319"/>
    </source>
</evidence>
<evidence type="ECO:0000256" key="5">
    <source>
        <dbReference type="ARBA" id="ARBA00022824"/>
    </source>
</evidence>
<gene>
    <name evidence="12" type="ORF">AAFF_G00424460</name>
</gene>
<evidence type="ECO:0000256" key="6">
    <source>
        <dbReference type="ARBA" id="ARBA00022840"/>
    </source>
</evidence>
<dbReference type="PRINTS" id="PR00300">
    <property type="entry name" value="CLPPROTEASEA"/>
</dbReference>
<feature type="signal peptide" evidence="10">
    <location>
        <begin position="1"/>
        <end position="25"/>
    </location>
</feature>
<evidence type="ECO:0000256" key="4">
    <source>
        <dbReference type="ARBA" id="ARBA00022741"/>
    </source>
</evidence>
<dbReference type="PANTHER" id="PTHR10760:SF4">
    <property type="entry name" value="TORSIN-2A"/>
    <property type="match status" value="1"/>
</dbReference>
<dbReference type="InterPro" id="IPR010448">
    <property type="entry name" value="Torsin"/>
</dbReference>
<keyword evidence="7" id="KW-0325">Glycoprotein</keyword>
<dbReference type="Gene3D" id="3.40.50.300">
    <property type="entry name" value="P-loop containing nucleotide triphosphate hydrolases"/>
    <property type="match status" value="1"/>
</dbReference>
<comment type="similarity">
    <text evidence="2 8">Belongs to the ClpA/ClpB family. Torsin subfamily.</text>
</comment>
<sequence>MKVCESVALCLFILIYNSSSPGVTAFQLKTIYCTIAESCDCDFKPDVQGLEWDLYKNLYGQHLAQDIVSEAVVGFVQKESPKVPLVLSFHGASGTGKTLVSSMLGRHLFGAAMSSPYIHQFVPTLHFPQLDRVQEYRSALKRWVEGNLTACARSIFIFDEMEMMPPGVIDVLVPFLGPSHVVFQTNYRKAIYIFISTAGEEVINKVTLEKRQAGKEREDIQLGDLEASLAQAVFDNKNSGFFQSRIISEKLITWYVPFLPLSRRHVERCARRELCQRGECQRRDVMEAVGNSLTYTAGNDQLFSNTGCKSVPAKVNLFL</sequence>
<evidence type="ECO:0000256" key="2">
    <source>
        <dbReference type="ARBA" id="ARBA00006235"/>
    </source>
</evidence>
<dbReference type="PIRSF" id="PIRSF038079">
    <property type="entry name" value="Torsin_2A"/>
    <property type="match status" value="1"/>
</dbReference>
<evidence type="ECO:0000259" key="11">
    <source>
        <dbReference type="Pfam" id="PF21376"/>
    </source>
</evidence>
<dbReference type="GO" id="GO:0005788">
    <property type="term" value="C:endoplasmic reticulum lumen"/>
    <property type="evidence" value="ECO:0007669"/>
    <property type="project" value="UniProtKB-SubCell"/>
</dbReference>
<feature type="binding site" evidence="9">
    <location>
        <begin position="91"/>
        <end position="98"/>
    </location>
    <ligand>
        <name>ATP</name>
        <dbReference type="ChEBI" id="CHEBI:30616"/>
    </ligand>
</feature>
<dbReference type="GO" id="GO:0016887">
    <property type="term" value="F:ATP hydrolysis activity"/>
    <property type="evidence" value="ECO:0007669"/>
    <property type="project" value="InterPro"/>
</dbReference>
<dbReference type="AlphaFoldDB" id="A0AAD7WZH6"/>
<keyword evidence="13" id="KW-1185">Reference proteome</keyword>
<dbReference type="InterPro" id="IPR017378">
    <property type="entry name" value="Torsin_1/2"/>
</dbReference>
<keyword evidence="4 9" id="KW-0547">Nucleotide-binding</keyword>
<keyword evidence="3 10" id="KW-0732">Signal</keyword>
<dbReference type="InterPro" id="IPR001270">
    <property type="entry name" value="ClpA/B"/>
</dbReference>
<dbReference type="InterPro" id="IPR049337">
    <property type="entry name" value="TOR1A_C"/>
</dbReference>
<dbReference type="SUPFAM" id="SSF52540">
    <property type="entry name" value="P-loop containing nucleoside triphosphate hydrolases"/>
    <property type="match status" value="1"/>
</dbReference>
<keyword evidence="6 9" id="KW-0067">ATP-binding</keyword>
<feature type="chain" id="PRO_5042095654" description="Torsin" evidence="10">
    <location>
        <begin position="26"/>
        <end position="319"/>
    </location>
</feature>
<reference evidence="12" key="1">
    <citation type="journal article" date="2023" name="Science">
        <title>Genome structures resolve the early diversification of teleost fishes.</title>
        <authorList>
            <person name="Parey E."/>
            <person name="Louis A."/>
            <person name="Montfort J."/>
            <person name="Bouchez O."/>
            <person name="Roques C."/>
            <person name="Iampietro C."/>
            <person name="Lluch J."/>
            <person name="Castinel A."/>
            <person name="Donnadieu C."/>
            <person name="Desvignes T."/>
            <person name="Floi Bucao C."/>
            <person name="Jouanno E."/>
            <person name="Wen M."/>
            <person name="Mejri S."/>
            <person name="Dirks R."/>
            <person name="Jansen H."/>
            <person name="Henkel C."/>
            <person name="Chen W.J."/>
            <person name="Zahm M."/>
            <person name="Cabau C."/>
            <person name="Klopp C."/>
            <person name="Thompson A.W."/>
            <person name="Robinson-Rechavi M."/>
            <person name="Braasch I."/>
            <person name="Lecointre G."/>
            <person name="Bobe J."/>
            <person name="Postlethwait J.H."/>
            <person name="Berthelot C."/>
            <person name="Roest Crollius H."/>
            <person name="Guiguen Y."/>
        </authorList>
    </citation>
    <scope>NUCLEOTIDE SEQUENCE</scope>
    <source>
        <strain evidence="12">NC1722</strain>
    </source>
</reference>
<accession>A0AAD7WZH6</accession>
<protein>
    <recommendedName>
        <fullName evidence="8">Torsin</fullName>
    </recommendedName>
</protein>
<evidence type="ECO:0000256" key="8">
    <source>
        <dbReference type="PIRNR" id="PIRNR038079"/>
    </source>
</evidence>
<dbReference type="Pfam" id="PF21376">
    <property type="entry name" value="TOR1A_C"/>
    <property type="match status" value="1"/>
</dbReference>
<keyword evidence="5 8" id="KW-0256">Endoplasmic reticulum</keyword>
<dbReference type="GO" id="GO:0005635">
    <property type="term" value="C:nuclear envelope"/>
    <property type="evidence" value="ECO:0007669"/>
    <property type="project" value="TreeGrafter"/>
</dbReference>
<dbReference type="PANTHER" id="PTHR10760">
    <property type="entry name" value="TORSIN"/>
    <property type="match status" value="1"/>
</dbReference>